<sequence>MLSSNDVARCERWFDENGLPYFVEQRHEAIQRALGGRVVALWSGIIAAVGAAAFVCGQLAGLDTFTALLVGVQVALLVAVVRGIVVFDVGAIAGWAAQHAWESRRLVRRAPLRLRGMVTRTLNREVRPRSPNAQME</sequence>
<name>A0ABN2LEU9_9MICO</name>
<gene>
    <name evidence="2" type="ORF">GCM10009811_08640</name>
</gene>
<dbReference type="EMBL" id="BAAAPO010000015">
    <property type="protein sequence ID" value="GAA1785782.1"/>
    <property type="molecule type" value="Genomic_DNA"/>
</dbReference>
<proteinExistence type="predicted"/>
<keyword evidence="3" id="KW-1185">Reference proteome</keyword>
<reference evidence="2 3" key="1">
    <citation type="journal article" date="2019" name="Int. J. Syst. Evol. Microbiol.">
        <title>The Global Catalogue of Microorganisms (GCM) 10K type strain sequencing project: providing services to taxonomists for standard genome sequencing and annotation.</title>
        <authorList>
            <consortium name="The Broad Institute Genomics Platform"/>
            <consortium name="The Broad Institute Genome Sequencing Center for Infectious Disease"/>
            <person name="Wu L."/>
            <person name="Ma J."/>
        </authorList>
    </citation>
    <scope>NUCLEOTIDE SEQUENCE [LARGE SCALE GENOMIC DNA]</scope>
    <source>
        <strain evidence="2 3">JCM 15592</strain>
    </source>
</reference>
<comment type="caution">
    <text evidence="2">The sequence shown here is derived from an EMBL/GenBank/DDBJ whole genome shotgun (WGS) entry which is preliminary data.</text>
</comment>
<evidence type="ECO:0000256" key="1">
    <source>
        <dbReference type="SAM" id="Phobius"/>
    </source>
</evidence>
<keyword evidence="1" id="KW-0812">Transmembrane</keyword>
<keyword evidence="1" id="KW-0472">Membrane</keyword>
<feature type="transmembrane region" description="Helical" evidence="1">
    <location>
        <begin position="39"/>
        <end position="61"/>
    </location>
</feature>
<keyword evidence="1" id="KW-1133">Transmembrane helix</keyword>
<dbReference type="RefSeq" id="WP_344081854.1">
    <property type="nucleotide sequence ID" value="NZ_BAAAPO010000015.1"/>
</dbReference>
<organism evidence="2 3">
    <name type="scientific">Nostocoides veronense</name>
    <dbReference type="NCBI Taxonomy" id="330836"/>
    <lineage>
        <taxon>Bacteria</taxon>
        <taxon>Bacillati</taxon>
        <taxon>Actinomycetota</taxon>
        <taxon>Actinomycetes</taxon>
        <taxon>Micrococcales</taxon>
        <taxon>Intrasporangiaceae</taxon>
        <taxon>Nostocoides</taxon>
    </lineage>
</organism>
<dbReference type="Proteomes" id="UP001499938">
    <property type="component" value="Unassembled WGS sequence"/>
</dbReference>
<evidence type="ECO:0000313" key="3">
    <source>
        <dbReference type="Proteomes" id="UP001499938"/>
    </source>
</evidence>
<evidence type="ECO:0000313" key="2">
    <source>
        <dbReference type="EMBL" id="GAA1785782.1"/>
    </source>
</evidence>
<accession>A0ABN2LEU9</accession>
<feature type="transmembrane region" description="Helical" evidence="1">
    <location>
        <begin position="67"/>
        <end position="96"/>
    </location>
</feature>
<protein>
    <submittedName>
        <fullName evidence="2">Uncharacterized protein</fullName>
    </submittedName>
</protein>